<dbReference type="EMBL" id="BJMH01000035">
    <property type="protein sequence ID" value="GEB35213.1"/>
    <property type="molecule type" value="Genomic_DNA"/>
</dbReference>
<evidence type="ECO:0000313" key="2">
    <source>
        <dbReference type="EMBL" id="GEB35213.1"/>
    </source>
</evidence>
<evidence type="ECO:0000313" key="3">
    <source>
        <dbReference type="Proteomes" id="UP000316882"/>
    </source>
</evidence>
<feature type="compositionally biased region" description="Basic and acidic residues" evidence="1">
    <location>
        <begin position="60"/>
        <end position="72"/>
    </location>
</feature>
<proteinExistence type="predicted"/>
<comment type="caution">
    <text evidence="2">The sequence shown here is derived from an EMBL/GenBank/DDBJ whole genome shotgun (WGS) entry which is preliminary data.</text>
</comment>
<keyword evidence="3" id="KW-1185">Reference proteome</keyword>
<organism evidence="2 3">
    <name type="scientific">Brevibacillus parabrevis</name>
    <dbReference type="NCBI Taxonomy" id="54914"/>
    <lineage>
        <taxon>Bacteria</taxon>
        <taxon>Bacillati</taxon>
        <taxon>Bacillota</taxon>
        <taxon>Bacilli</taxon>
        <taxon>Bacillales</taxon>
        <taxon>Paenibacillaceae</taxon>
        <taxon>Brevibacillus</taxon>
    </lineage>
</organism>
<dbReference type="Proteomes" id="UP000316882">
    <property type="component" value="Unassembled WGS sequence"/>
</dbReference>
<reference evidence="2 3" key="1">
    <citation type="submission" date="2019-06" db="EMBL/GenBank/DDBJ databases">
        <title>Whole genome shotgun sequence of Brevibacillus parabrevis NBRC 12334.</title>
        <authorList>
            <person name="Hosoyama A."/>
            <person name="Uohara A."/>
            <person name="Ohji S."/>
            <person name="Ichikawa N."/>
        </authorList>
    </citation>
    <scope>NUCLEOTIDE SEQUENCE [LARGE SCALE GENOMIC DNA]</scope>
    <source>
        <strain evidence="2 3">NBRC 12334</strain>
    </source>
</reference>
<name>A0A4Y3PP87_BREPA</name>
<sequence length="104" mass="11804">MLTAQDQTEKLWEMARRMEPHLIRHQANMDKLLSLLMVHELVRNRAQNAEVAAAAGGDGQAEHKTADVPGEKEHEQLWDELCRQESYEAKVAQAIVHLVEQIAP</sequence>
<protein>
    <submittedName>
        <fullName evidence="2">Uncharacterized protein</fullName>
    </submittedName>
</protein>
<evidence type="ECO:0000256" key="1">
    <source>
        <dbReference type="SAM" id="MobiDB-lite"/>
    </source>
</evidence>
<accession>A0A4Y3PP87</accession>
<feature type="region of interest" description="Disordered" evidence="1">
    <location>
        <begin position="52"/>
        <end position="72"/>
    </location>
</feature>
<dbReference type="AlphaFoldDB" id="A0A4Y3PP87"/>
<dbReference type="RefSeq" id="WP_122964651.1">
    <property type="nucleotide sequence ID" value="NZ_BJMH01000035.1"/>
</dbReference>
<gene>
    <name evidence="2" type="ORF">BPA01_47930</name>
</gene>